<gene>
    <name evidence="4" type="ORF">E3O46_13945</name>
</gene>
<reference evidence="4 5" key="1">
    <citation type="submission" date="2019-03" db="EMBL/GenBank/DDBJ databases">
        <title>Genomics of glacier-inhabiting Cryobacterium strains.</title>
        <authorList>
            <person name="Liu Q."/>
            <person name="Xin Y.-H."/>
        </authorList>
    </citation>
    <scope>NUCLEOTIDE SEQUENCE [LARGE SCALE GENOMIC DNA]</scope>
    <source>
        <strain evidence="4 5">MDB1-5</strain>
    </source>
</reference>
<dbReference type="PANTHER" id="PTHR35936">
    <property type="entry name" value="MEMBRANE-BOUND LYTIC MUREIN TRANSGLYCOSYLASE F"/>
    <property type="match status" value="1"/>
</dbReference>
<dbReference type="RefSeq" id="WP_134449778.1">
    <property type="nucleotide sequence ID" value="NZ_SOFS01000032.1"/>
</dbReference>
<feature type="signal peptide" evidence="2">
    <location>
        <begin position="1"/>
        <end position="28"/>
    </location>
</feature>
<feature type="domain" description="Solute-binding protein family 3/N-terminal" evidence="3">
    <location>
        <begin position="57"/>
        <end position="303"/>
    </location>
</feature>
<dbReference type="PROSITE" id="PS51257">
    <property type="entry name" value="PROKAR_LIPOPROTEIN"/>
    <property type="match status" value="1"/>
</dbReference>
<proteinExistence type="predicted"/>
<feature type="chain" id="PRO_5046131714" evidence="2">
    <location>
        <begin position="29"/>
        <end position="310"/>
    </location>
</feature>
<protein>
    <submittedName>
        <fullName evidence="4">Amino acid ABC transporter substrate-binding protein</fullName>
    </submittedName>
</protein>
<evidence type="ECO:0000313" key="5">
    <source>
        <dbReference type="Proteomes" id="UP000297604"/>
    </source>
</evidence>
<dbReference type="CDD" id="cd13530">
    <property type="entry name" value="PBP2_peptides_like"/>
    <property type="match status" value="1"/>
</dbReference>
<dbReference type="PANTHER" id="PTHR35936:SF17">
    <property type="entry name" value="ARGININE-BINDING EXTRACELLULAR PROTEIN ARTP"/>
    <property type="match status" value="1"/>
</dbReference>
<accession>A0ABY2IJX0</accession>
<dbReference type="EMBL" id="SOFS01000032">
    <property type="protein sequence ID" value="TFC18554.1"/>
    <property type="molecule type" value="Genomic_DNA"/>
</dbReference>
<dbReference type="Pfam" id="PF00497">
    <property type="entry name" value="SBP_bac_3"/>
    <property type="match status" value="1"/>
</dbReference>
<evidence type="ECO:0000256" key="1">
    <source>
        <dbReference type="ARBA" id="ARBA00022729"/>
    </source>
</evidence>
<dbReference type="SUPFAM" id="SSF53850">
    <property type="entry name" value="Periplasmic binding protein-like II"/>
    <property type="match status" value="1"/>
</dbReference>
<dbReference type="SMART" id="SM00062">
    <property type="entry name" value="PBPb"/>
    <property type="match status" value="1"/>
</dbReference>
<comment type="caution">
    <text evidence="4">The sequence shown here is derived from an EMBL/GenBank/DDBJ whole genome shotgun (WGS) entry which is preliminary data.</text>
</comment>
<dbReference type="Gene3D" id="3.40.190.10">
    <property type="entry name" value="Periplasmic binding protein-like II"/>
    <property type="match status" value="2"/>
</dbReference>
<keyword evidence="1 2" id="KW-0732">Signal</keyword>
<name>A0ABY2IJX0_9MICO</name>
<keyword evidence="5" id="KW-1185">Reference proteome</keyword>
<evidence type="ECO:0000313" key="4">
    <source>
        <dbReference type="EMBL" id="TFC18554.1"/>
    </source>
</evidence>
<sequence length="310" mass="31470">MVNRRRSRHIFVLALSVAGALLLSACSAASPTQGSAPSTNAESLSSPDPTSYLTPGKLTIGTGEPAYFPWVIDDSPASGKGFEAAVAYAVAGKLGFAKENVTWVRSTFDEAIAPGPKAFDFNLQQFSITAERAQQVDFSSPYYETTQAVITVSTSPAAAVTSLAGLKGLLIGAATGTTSFTEAEKLIAPTQGVQAFNTNDDAKLALQNGTVDAIVVDLPTAFYLTGVELDGGTIIGQLPDAAAGSSSQTPTPGATPGAQAGTDAFGLVLAKDSPLTAAVSAAVDALRADGTLANLADTWLAGNADAPVLK</sequence>
<evidence type="ECO:0000256" key="2">
    <source>
        <dbReference type="SAM" id="SignalP"/>
    </source>
</evidence>
<organism evidence="4 5">
    <name type="scientific">Cryobacterium glucosi</name>
    <dbReference type="NCBI Taxonomy" id="1259175"/>
    <lineage>
        <taxon>Bacteria</taxon>
        <taxon>Bacillati</taxon>
        <taxon>Actinomycetota</taxon>
        <taxon>Actinomycetes</taxon>
        <taxon>Micrococcales</taxon>
        <taxon>Microbacteriaceae</taxon>
        <taxon>Cryobacterium</taxon>
    </lineage>
</organism>
<dbReference type="InterPro" id="IPR001638">
    <property type="entry name" value="Solute-binding_3/MltF_N"/>
</dbReference>
<evidence type="ECO:0000259" key="3">
    <source>
        <dbReference type="SMART" id="SM00062"/>
    </source>
</evidence>
<dbReference type="Proteomes" id="UP000297604">
    <property type="component" value="Unassembled WGS sequence"/>
</dbReference>